<dbReference type="AlphaFoldDB" id="A0AAP2CI83"/>
<proteinExistence type="predicted"/>
<dbReference type="Proteomes" id="UP001319104">
    <property type="component" value="Unassembled WGS sequence"/>
</dbReference>
<organism evidence="1 2">
    <name type="scientific">Litoribacter ruber</name>
    <dbReference type="NCBI Taxonomy" id="702568"/>
    <lineage>
        <taxon>Bacteria</taxon>
        <taxon>Pseudomonadati</taxon>
        <taxon>Bacteroidota</taxon>
        <taxon>Cytophagia</taxon>
        <taxon>Cytophagales</taxon>
        <taxon>Cyclobacteriaceae</taxon>
        <taxon>Litoribacter</taxon>
    </lineage>
</organism>
<name>A0AAP2CI83_9BACT</name>
<sequence>MLSLTNPEKQKIAGFLIKGLICFYEIDSKKIYSLPDDEDHFSYDLTPEEEDILDEIEEDPDNYVEFVKMEPYHESLIMEEFADRHVKERSMQEDLFNALAKTKATSSFRVVLENSPQYKAKWNEYLLSKYIDWVQEQLDSHNIMEN</sequence>
<keyword evidence="2" id="KW-1185">Reference proteome</keyword>
<dbReference type="RefSeq" id="WP_213945027.1">
    <property type="nucleotide sequence ID" value="NZ_JAHBGI010000001.1"/>
</dbReference>
<protein>
    <submittedName>
        <fullName evidence="1">Uncharacterized protein</fullName>
    </submittedName>
</protein>
<comment type="caution">
    <text evidence="1">The sequence shown here is derived from an EMBL/GenBank/DDBJ whole genome shotgun (WGS) entry which is preliminary data.</text>
</comment>
<dbReference type="InterPro" id="IPR005361">
    <property type="entry name" value="UPF0158"/>
</dbReference>
<reference evidence="1 2" key="1">
    <citation type="submission" date="2021-05" db="EMBL/GenBank/DDBJ databases">
        <authorList>
            <person name="Zhang Z.D."/>
            <person name="Osman G."/>
        </authorList>
    </citation>
    <scope>NUCLEOTIDE SEQUENCE [LARGE SCALE GENOMIC DNA]</scope>
    <source>
        <strain evidence="1 2">KCTC 32217</strain>
    </source>
</reference>
<evidence type="ECO:0000313" key="1">
    <source>
        <dbReference type="EMBL" id="MBS9524159.1"/>
    </source>
</evidence>
<dbReference type="Pfam" id="PF03682">
    <property type="entry name" value="UPF0158"/>
    <property type="match status" value="1"/>
</dbReference>
<dbReference type="EMBL" id="JAHCMY010000004">
    <property type="protein sequence ID" value="MBS9524159.1"/>
    <property type="molecule type" value="Genomic_DNA"/>
</dbReference>
<accession>A0AAP2CI83</accession>
<gene>
    <name evidence="1" type="ORF">KI659_09055</name>
</gene>
<evidence type="ECO:0000313" key="2">
    <source>
        <dbReference type="Proteomes" id="UP001319104"/>
    </source>
</evidence>